<name>A0ABD4REF4_9CLOT</name>
<evidence type="ECO:0000313" key="2">
    <source>
        <dbReference type="EMBL" id="MBX7289640.1"/>
    </source>
</evidence>
<sequence length="155" mass="17863">MKKKGSLIIETLMGIMFLTIAGTIMLKSIIGGEMSKEVRKIREELSRVSHSIMNEIKYNYTLENLNAVNNIELKYYDNFMIDLLTKDLSEMPLGNDIKITKVKTILELDSKDLEFINGSEKIEALAQYKIDINLNVGDVGINENREFYKSLWMEM</sequence>
<evidence type="ECO:0008006" key="4">
    <source>
        <dbReference type="Google" id="ProtNLM"/>
    </source>
</evidence>
<dbReference type="GeneID" id="66301834"/>
<reference evidence="2 3" key="1">
    <citation type="submission" date="2021-08" db="EMBL/GenBank/DDBJ databases">
        <title>Genome sequence analysis of Clostridium chauvoei strains of European origin and evaluation of typing options for outbreak investigations.</title>
        <authorList>
            <person name="Abdel-Glil M."/>
            <person name="Thomas P."/>
            <person name="Seyboldt C."/>
        </authorList>
    </citation>
    <scope>NUCLEOTIDE SEQUENCE [LARGE SCALE GENOMIC DNA]</scope>
    <source>
        <strain evidence="2 3">S0260-09</strain>
    </source>
</reference>
<keyword evidence="1" id="KW-1133">Transmembrane helix</keyword>
<proteinExistence type="predicted"/>
<feature type="transmembrane region" description="Helical" evidence="1">
    <location>
        <begin position="7"/>
        <end position="26"/>
    </location>
</feature>
<protein>
    <recommendedName>
        <fullName evidence="4">Type II secretion system protein</fullName>
    </recommendedName>
</protein>
<evidence type="ECO:0000256" key="1">
    <source>
        <dbReference type="SAM" id="Phobius"/>
    </source>
</evidence>
<evidence type="ECO:0000313" key="3">
    <source>
        <dbReference type="Proteomes" id="UP000775179"/>
    </source>
</evidence>
<keyword evidence="1" id="KW-0812">Transmembrane</keyword>
<gene>
    <name evidence="2" type="ORF">K4H94_01055</name>
</gene>
<dbReference type="RefSeq" id="WP_021875821.1">
    <property type="nucleotide sequence ID" value="NZ_CP018624.1"/>
</dbReference>
<dbReference type="EMBL" id="JAIFTX010000002">
    <property type="protein sequence ID" value="MBX7289640.1"/>
    <property type="molecule type" value="Genomic_DNA"/>
</dbReference>
<dbReference type="KEGG" id="cchv:BTM20_08120"/>
<keyword evidence="1" id="KW-0472">Membrane</keyword>
<comment type="caution">
    <text evidence="2">The sequence shown here is derived from an EMBL/GenBank/DDBJ whole genome shotgun (WGS) entry which is preliminary data.</text>
</comment>
<dbReference type="AlphaFoldDB" id="A0ABD4REF4"/>
<accession>A0ABD4REF4</accession>
<dbReference type="Proteomes" id="UP000775179">
    <property type="component" value="Unassembled WGS sequence"/>
</dbReference>
<organism evidence="2 3">
    <name type="scientific">Clostridium chauvoei</name>
    <dbReference type="NCBI Taxonomy" id="46867"/>
    <lineage>
        <taxon>Bacteria</taxon>
        <taxon>Bacillati</taxon>
        <taxon>Bacillota</taxon>
        <taxon>Clostridia</taxon>
        <taxon>Eubacteriales</taxon>
        <taxon>Clostridiaceae</taxon>
        <taxon>Clostridium</taxon>
    </lineage>
</organism>